<evidence type="ECO:0000256" key="1">
    <source>
        <dbReference type="SAM" id="Coils"/>
    </source>
</evidence>
<feature type="transmembrane region" description="Helical" evidence="2">
    <location>
        <begin position="229"/>
        <end position="248"/>
    </location>
</feature>
<dbReference type="OMA" id="FCISACV"/>
<proteinExistence type="predicted"/>
<evidence type="ECO:0000256" key="2">
    <source>
        <dbReference type="SAM" id="Phobius"/>
    </source>
</evidence>
<dbReference type="Proteomes" id="UP000594263">
    <property type="component" value="Unplaced"/>
</dbReference>
<accession>A0A7N0U024</accession>
<dbReference type="AlphaFoldDB" id="A0A7N0U024"/>
<keyword evidence="4" id="KW-1185">Reference proteome</keyword>
<reference evidence="3" key="1">
    <citation type="submission" date="2021-01" db="UniProtKB">
        <authorList>
            <consortium name="EnsemblPlants"/>
        </authorList>
    </citation>
    <scope>IDENTIFICATION</scope>
</reference>
<protein>
    <submittedName>
        <fullName evidence="3">Uncharacterized protein</fullName>
    </submittedName>
</protein>
<dbReference type="PANTHER" id="PTHR36073">
    <property type="match status" value="1"/>
</dbReference>
<evidence type="ECO:0000313" key="3">
    <source>
        <dbReference type="EnsemblPlants" id="Kaladp0048s0635.1.v1.1"/>
    </source>
</evidence>
<keyword evidence="2" id="KW-0812">Transmembrane</keyword>
<name>A0A7N0U024_KALFE</name>
<feature type="transmembrane region" description="Helical" evidence="2">
    <location>
        <begin position="288"/>
        <end position="310"/>
    </location>
</feature>
<feature type="coiled-coil region" evidence="1">
    <location>
        <begin position="107"/>
        <end position="200"/>
    </location>
</feature>
<keyword evidence="1" id="KW-0175">Coiled coil</keyword>
<dbReference type="EnsemblPlants" id="Kaladp0048s0635.1.v1.1">
    <property type="protein sequence ID" value="Kaladp0048s0635.1.v1.1"/>
    <property type="gene ID" value="Kaladp0048s0635.v1.1"/>
</dbReference>
<keyword evidence="2" id="KW-0472">Membrane</keyword>
<feature type="transmembrane region" description="Helical" evidence="2">
    <location>
        <begin position="254"/>
        <end position="276"/>
    </location>
</feature>
<feature type="transmembrane region" description="Helical" evidence="2">
    <location>
        <begin position="53"/>
        <end position="76"/>
    </location>
</feature>
<evidence type="ECO:0000313" key="4">
    <source>
        <dbReference type="Proteomes" id="UP000594263"/>
    </source>
</evidence>
<dbReference type="PANTHER" id="PTHR36073:SF1">
    <property type="entry name" value="OS01G0962100 PROTEIN"/>
    <property type="match status" value="1"/>
</dbReference>
<feature type="transmembrane region" description="Helical" evidence="2">
    <location>
        <begin position="21"/>
        <end position="41"/>
    </location>
</feature>
<sequence>MGMVQELISTVTVLVTKPFSLFRMACVFGLNIFFIIAQTWMDVVRATIRLHLNMFWSAIAWGMALVTLPIRLLNVLQRERQLEIRLSDLLFELENLFWAKKELEGRLKTAIKERRMVDLMLNELEDEHDKAIDKIEELEKELQELKAENKRKAREEGQGESLGIPFGIPAWKTDGSSITLQDLLKHVDATKRRLSETEHKIGNDALALQPPPANNPAAKTLLMERRREALQRSLFSAALSLLVGVIIWEAEDPCMPLVAALFTVVGMSLMSVVQFFSTIENKPASDAVALLSFNWFILGTLTYPTLPLLARQTTVLKLRKLERINKSNPRYVNVAIADVNKVMEPSTYEEAHNIK</sequence>
<keyword evidence="2" id="KW-1133">Transmembrane helix</keyword>
<dbReference type="Gramene" id="Kaladp0048s0635.1.v1.1">
    <property type="protein sequence ID" value="Kaladp0048s0635.1.v1.1"/>
    <property type="gene ID" value="Kaladp0048s0635.v1.1"/>
</dbReference>
<organism evidence="3 4">
    <name type="scientific">Kalanchoe fedtschenkoi</name>
    <name type="common">Lavender scallops</name>
    <name type="synonym">South American air plant</name>
    <dbReference type="NCBI Taxonomy" id="63787"/>
    <lineage>
        <taxon>Eukaryota</taxon>
        <taxon>Viridiplantae</taxon>
        <taxon>Streptophyta</taxon>
        <taxon>Embryophyta</taxon>
        <taxon>Tracheophyta</taxon>
        <taxon>Spermatophyta</taxon>
        <taxon>Magnoliopsida</taxon>
        <taxon>eudicotyledons</taxon>
        <taxon>Gunneridae</taxon>
        <taxon>Pentapetalae</taxon>
        <taxon>Saxifragales</taxon>
        <taxon>Crassulaceae</taxon>
        <taxon>Kalanchoe</taxon>
    </lineage>
</organism>